<keyword evidence="2" id="KW-1185">Reference proteome</keyword>
<name>G0MHM3_CAEBE</name>
<proteinExistence type="predicted"/>
<dbReference type="OMA" id="IEMECMS"/>
<dbReference type="EMBL" id="GL379795">
    <property type="protein sequence ID" value="EGT59584.1"/>
    <property type="molecule type" value="Genomic_DNA"/>
</dbReference>
<sequence>MSSKADYDWTGALNLITHGEQIERYDELVAQYYRLNRELCTTIEMECMADYDYILEVYDRAIGCGLRVINTDFALATTNEEFVEMISKMEDCVRRLEAVKRVIEICFMNNFIRFPRDILRQL</sequence>
<gene>
    <name evidence="1" type="ORF">CAEBREN_14057</name>
</gene>
<accession>G0MHM3</accession>
<dbReference type="eggNOG" id="ENOG502TIHZ">
    <property type="taxonomic scope" value="Eukaryota"/>
</dbReference>
<protein>
    <submittedName>
        <fullName evidence="1">Uncharacterized protein</fullName>
    </submittedName>
</protein>
<evidence type="ECO:0000313" key="2">
    <source>
        <dbReference type="Proteomes" id="UP000008068"/>
    </source>
</evidence>
<reference evidence="2" key="1">
    <citation type="submission" date="2011-07" db="EMBL/GenBank/DDBJ databases">
        <authorList>
            <consortium name="Caenorhabditis brenneri Sequencing and Analysis Consortium"/>
            <person name="Wilson R.K."/>
        </authorList>
    </citation>
    <scope>NUCLEOTIDE SEQUENCE [LARGE SCALE GENOMIC DNA]</scope>
    <source>
        <strain evidence="2">PB2801</strain>
    </source>
</reference>
<dbReference type="AlphaFoldDB" id="G0MHM3"/>
<dbReference type="HOGENOM" id="CLU_2028761_0_0_1"/>
<dbReference type="FunCoup" id="G0MHM3">
    <property type="interactions" value="1899"/>
</dbReference>
<dbReference type="Proteomes" id="UP000008068">
    <property type="component" value="Unassembled WGS sequence"/>
</dbReference>
<dbReference type="OrthoDB" id="5780759at2759"/>
<organism evidence="2">
    <name type="scientific">Caenorhabditis brenneri</name>
    <name type="common">Nematode worm</name>
    <dbReference type="NCBI Taxonomy" id="135651"/>
    <lineage>
        <taxon>Eukaryota</taxon>
        <taxon>Metazoa</taxon>
        <taxon>Ecdysozoa</taxon>
        <taxon>Nematoda</taxon>
        <taxon>Chromadorea</taxon>
        <taxon>Rhabditida</taxon>
        <taxon>Rhabditina</taxon>
        <taxon>Rhabditomorpha</taxon>
        <taxon>Rhabditoidea</taxon>
        <taxon>Rhabditidae</taxon>
        <taxon>Peloderinae</taxon>
        <taxon>Caenorhabditis</taxon>
    </lineage>
</organism>
<evidence type="ECO:0000313" key="1">
    <source>
        <dbReference type="EMBL" id="EGT59584.1"/>
    </source>
</evidence>
<dbReference type="InParanoid" id="G0MHM3"/>